<keyword evidence="2" id="KW-0812">Transmembrane</keyword>
<evidence type="ECO:0000313" key="4">
    <source>
        <dbReference type="EMBL" id="KAK4534610.1"/>
    </source>
</evidence>
<organism evidence="4 5">
    <name type="scientific">Cyanidium caldarium</name>
    <name type="common">Red alga</name>
    <dbReference type="NCBI Taxonomy" id="2771"/>
    <lineage>
        <taxon>Eukaryota</taxon>
        <taxon>Rhodophyta</taxon>
        <taxon>Bangiophyceae</taxon>
        <taxon>Cyanidiales</taxon>
        <taxon>Cyanidiaceae</taxon>
        <taxon>Cyanidium</taxon>
    </lineage>
</organism>
<feature type="region of interest" description="Disordered" evidence="1">
    <location>
        <begin position="47"/>
        <end position="116"/>
    </location>
</feature>
<evidence type="ECO:0000259" key="3">
    <source>
        <dbReference type="Pfam" id="PF00561"/>
    </source>
</evidence>
<dbReference type="EMBL" id="JANCYW010000002">
    <property type="protein sequence ID" value="KAK4534610.1"/>
    <property type="molecule type" value="Genomic_DNA"/>
</dbReference>
<dbReference type="PANTHER" id="PTHR43358:SF4">
    <property type="entry name" value="ALPHA_BETA HYDROLASE FOLD-1 DOMAIN-CONTAINING PROTEIN"/>
    <property type="match status" value="1"/>
</dbReference>
<feature type="compositionally biased region" description="Basic and acidic residues" evidence="1">
    <location>
        <begin position="14"/>
        <end position="25"/>
    </location>
</feature>
<keyword evidence="2" id="KW-0472">Membrane</keyword>
<dbReference type="InterPro" id="IPR029058">
    <property type="entry name" value="AB_hydrolase_fold"/>
</dbReference>
<dbReference type="Pfam" id="PF00561">
    <property type="entry name" value="Abhydrolase_1"/>
    <property type="match status" value="1"/>
</dbReference>
<dbReference type="SUPFAM" id="SSF53474">
    <property type="entry name" value="alpha/beta-Hydrolases"/>
    <property type="match status" value="1"/>
</dbReference>
<protein>
    <recommendedName>
        <fullName evidence="3">AB hydrolase-1 domain-containing protein</fullName>
    </recommendedName>
</protein>
<gene>
    <name evidence="4" type="ORF">CDCA_CDCA02G0635</name>
</gene>
<name>A0AAV9IR99_CYACA</name>
<feature type="domain" description="AB hydrolase-1" evidence="3">
    <location>
        <begin position="347"/>
        <end position="598"/>
    </location>
</feature>
<sequence>MEARTGESGMGGGERSEERIVDRRSIEQAAAKRAALLGRSQASAALGEMSALHGSPPDELLDAGYERDAERTLDSQEEDEDEEDEEDEESADQVGELAAPASHPEQPVETPSMDVRDMRSLSDVGDTGISAAWRRAAGLRREWSSTAILSSLRRRMRGEAAASGARNRLVGPRPLARSRSDKPSASVPRSPSLLLQNLNRGRKMLARKSVEAASEAAEFITSPTLLFRPTKMVAALLLPMLMPLLVLPWRALLFLTVFFAVWYLAVAAVFASEVAMRPPWYRPGRDGKLSMVEIPGYWRGVCHDPQHDLGLAYEDVSFLSLRPGLTQLRGWYVPAESVPEAAPKICVIAVHGAGRDRRAFLRHSEVLHRHHYDVLLFDVSEHGLSDGHGRGSAFGVREKYDVLGAVAYVRQQRHVDRVVLLGTSAGASSCILAAAEVRVRRDRYADLWGEPPHPAPIDCVIAENPLATPDELFRFHLERLSLNYLPRDTYHLARRAIFWFASQILLFRLTWDDMAPLGNASSWRSALTAIGAVFQTAFLRRRSGAADVVADIDCPLLVLHGTGDEIVPVDHGMRVFAAAREPRYLWLAEDAAHCALFDQHPDEWERRVVEFVERSLSDSSEK</sequence>
<feature type="transmembrane region" description="Helical" evidence="2">
    <location>
        <begin position="232"/>
        <end position="249"/>
    </location>
</feature>
<keyword evidence="2" id="KW-1133">Transmembrane helix</keyword>
<dbReference type="Proteomes" id="UP001301350">
    <property type="component" value="Unassembled WGS sequence"/>
</dbReference>
<dbReference type="InterPro" id="IPR052920">
    <property type="entry name" value="DNA-binding_regulatory"/>
</dbReference>
<feature type="transmembrane region" description="Helical" evidence="2">
    <location>
        <begin position="255"/>
        <end position="275"/>
    </location>
</feature>
<keyword evidence="5" id="KW-1185">Reference proteome</keyword>
<feature type="compositionally biased region" description="Acidic residues" evidence="1">
    <location>
        <begin position="75"/>
        <end position="91"/>
    </location>
</feature>
<dbReference type="PANTHER" id="PTHR43358">
    <property type="entry name" value="ALPHA/BETA-HYDROLASE"/>
    <property type="match status" value="1"/>
</dbReference>
<dbReference type="Gene3D" id="3.40.50.1820">
    <property type="entry name" value="alpha/beta hydrolase"/>
    <property type="match status" value="1"/>
</dbReference>
<evidence type="ECO:0000256" key="1">
    <source>
        <dbReference type="SAM" id="MobiDB-lite"/>
    </source>
</evidence>
<dbReference type="InterPro" id="IPR000073">
    <property type="entry name" value="AB_hydrolase_1"/>
</dbReference>
<accession>A0AAV9IR99</accession>
<evidence type="ECO:0000256" key="2">
    <source>
        <dbReference type="SAM" id="Phobius"/>
    </source>
</evidence>
<feature type="compositionally biased region" description="Basic and acidic residues" evidence="1">
    <location>
        <begin position="64"/>
        <end position="74"/>
    </location>
</feature>
<feature type="region of interest" description="Disordered" evidence="1">
    <location>
        <begin position="1"/>
        <end position="25"/>
    </location>
</feature>
<dbReference type="AlphaFoldDB" id="A0AAV9IR99"/>
<feature type="region of interest" description="Disordered" evidence="1">
    <location>
        <begin position="160"/>
        <end position="191"/>
    </location>
</feature>
<proteinExistence type="predicted"/>
<comment type="caution">
    <text evidence="4">The sequence shown here is derived from an EMBL/GenBank/DDBJ whole genome shotgun (WGS) entry which is preliminary data.</text>
</comment>
<evidence type="ECO:0000313" key="5">
    <source>
        <dbReference type="Proteomes" id="UP001301350"/>
    </source>
</evidence>
<reference evidence="4 5" key="1">
    <citation type="submission" date="2022-07" db="EMBL/GenBank/DDBJ databases">
        <title>Genome-wide signatures of adaptation to extreme environments.</title>
        <authorList>
            <person name="Cho C.H."/>
            <person name="Yoon H.S."/>
        </authorList>
    </citation>
    <scope>NUCLEOTIDE SEQUENCE [LARGE SCALE GENOMIC DNA]</scope>
    <source>
        <strain evidence="4 5">DBV 063 E5</strain>
    </source>
</reference>